<comment type="subcellular location">
    <subcellularLocation>
        <location evidence="1">Bacterial flagellum</location>
    </subcellularLocation>
</comment>
<dbReference type="EMBL" id="JABBNI010000004">
    <property type="protein sequence ID" value="NMM61491.1"/>
    <property type="molecule type" value="Genomic_DNA"/>
</dbReference>
<comment type="caution">
    <text evidence="5">The sequence shown here is derived from an EMBL/GenBank/DDBJ whole genome shotgun (WGS) entry which is preliminary data.</text>
</comment>
<gene>
    <name evidence="5" type="ORF">HBE96_01985</name>
</gene>
<organism evidence="5 6">
    <name type="scientific">Clostridium muellerianum</name>
    <dbReference type="NCBI Taxonomy" id="2716538"/>
    <lineage>
        <taxon>Bacteria</taxon>
        <taxon>Bacillati</taxon>
        <taxon>Bacillota</taxon>
        <taxon>Clostridia</taxon>
        <taxon>Eubacteriales</taxon>
        <taxon>Clostridiaceae</taxon>
        <taxon>Clostridium</taxon>
    </lineage>
</organism>
<sequence length="84" mass="9681">MDVNLRIDPQDAITKFHSTIILRSIQNSLEHTYNIFQNSGENLTSYECKIRDVDIATEMMNFTKNNILAKASQFMIAYANTSIY</sequence>
<name>A0A7Y0EDR2_9CLOT</name>
<dbReference type="PANTHER" id="PTHR42792:SF2">
    <property type="entry name" value="FLAGELLIN"/>
    <property type="match status" value="1"/>
</dbReference>
<keyword evidence="3" id="KW-0975">Bacterial flagellum</keyword>
<accession>A0A7Y0EDR2</accession>
<proteinExistence type="inferred from homology"/>
<dbReference type="InterPro" id="IPR046358">
    <property type="entry name" value="Flagellin_C"/>
</dbReference>
<dbReference type="GO" id="GO:0009288">
    <property type="term" value="C:bacterial-type flagellum"/>
    <property type="evidence" value="ECO:0007669"/>
    <property type="project" value="UniProtKB-SubCell"/>
</dbReference>
<dbReference type="SUPFAM" id="SSF64518">
    <property type="entry name" value="Phase 1 flagellin"/>
    <property type="match status" value="1"/>
</dbReference>
<reference evidence="5 6" key="1">
    <citation type="submission" date="2020-04" db="EMBL/GenBank/DDBJ databases">
        <authorList>
            <person name="Doyle D.A."/>
        </authorList>
    </citation>
    <scope>NUCLEOTIDE SEQUENCE [LARGE SCALE GENOMIC DNA]</scope>
    <source>
        <strain evidence="5 6">P21</strain>
    </source>
</reference>
<feature type="domain" description="Flagellin C-terminal" evidence="4">
    <location>
        <begin position="22"/>
        <end position="81"/>
    </location>
</feature>
<evidence type="ECO:0000256" key="3">
    <source>
        <dbReference type="ARBA" id="ARBA00023143"/>
    </source>
</evidence>
<dbReference type="Proteomes" id="UP000537131">
    <property type="component" value="Unassembled WGS sequence"/>
</dbReference>
<evidence type="ECO:0000259" key="4">
    <source>
        <dbReference type="Pfam" id="PF00700"/>
    </source>
</evidence>
<dbReference type="GO" id="GO:0005198">
    <property type="term" value="F:structural molecule activity"/>
    <property type="evidence" value="ECO:0007669"/>
    <property type="project" value="InterPro"/>
</dbReference>
<dbReference type="RefSeq" id="WP_169296093.1">
    <property type="nucleotide sequence ID" value="NZ_JABBNI010000004.1"/>
</dbReference>
<dbReference type="Pfam" id="PF00700">
    <property type="entry name" value="Flagellin_C"/>
    <property type="match status" value="1"/>
</dbReference>
<dbReference type="InterPro" id="IPR001492">
    <property type="entry name" value="Flagellin"/>
</dbReference>
<evidence type="ECO:0000313" key="6">
    <source>
        <dbReference type="Proteomes" id="UP000537131"/>
    </source>
</evidence>
<dbReference type="AlphaFoldDB" id="A0A7Y0EDR2"/>
<keyword evidence="6" id="KW-1185">Reference proteome</keyword>
<evidence type="ECO:0000313" key="5">
    <source>
        <dbReference type="EMBL" id="NMM61491.1"/>
    </source>
</evidence>
<evidence type="ECO:0000256" key="2">
    <source>
        <dbReference type="ARBA" id="ARBA00005709"/>
    </source>
</evidence>
<evidence type="ECO:0000256" key="1">
    <source>
        <dbReference type="ARBA" id="ARBA00004365"/>
    </source>
</evidence>
<protein>
    <recommendedName>
        <fullName evidence="4">Flagellin C-terminal domain-containing protein</fullName>
    </recommendedName>
</protein>
<dbReference type="PANTHER" id="PTHR42792">
    <property type="entry name" value="FLAGELLIN"/>
    <property type="match status" value="1"/>
</dbReference>
<dbReference type="Gene3D" id="1.20.1330.10">
    <property type="entry name" value="f41 fragment of flagellin, N-terminal domain"/>
    <property type="match status" value="1"/>
</dbReference>
<comment type="similarity">
    <text evidence="2">Belongs to the bacterial flagellin family.</text>
</comment>
<reference evidence="5 6" key="2">
    <citation type="submission" date="2020-06" db="EMBL/GenBank/DDBJ databases">
        <title>Complete Genome Sequence of Clostridium muelleri sp. nov. P21T, an Acid-Alcohol Producing Acetogen Isolated from Old Hay.</title>
        <authorList>
            <person name="Duncan K.E."/>
            <person name="Tanner R.S."/>
        </authorList>
    </citation>
    <scope>NUCLEOTIDE SEQUENCE [LARGE SCALE GENOMIC DNA]</scope>
    <source>
        <strain evidence="5 6">P21</strain>
    </source>
</reference>